<keyword evidence="1" id="KW-0472">Membrane</keyword>
<feature type="transmembrane region" description="Helical" evidence="1">
    <location>
        <begin position="174"/>
        <end position="193"/>
    </location>
</feature>
<organism evidence="2 3">
    <name type="scientific">Pseudochrobactrum asaccharolyticum</name>
    <dbReference type="NCBI Taxonomy" id="354351"/>
    <lineage>
        <taxon>Bacteria</taxon>
        <taxon>Pseudomonadati</taxon>
        <taxon>Pseudomonadota</taxon>
        <taxon>Alphaproteobacteria</taxon>
        <taxon>Hyphomicrobiales</taxon>
        <taxon>Brucellaceae</taxon>
        <taxon>Pseudochrobactrum</taxon>
    </lineage>
</organism>
<protein>
    <submittedName>
        <fullName evidence="2">Uncharacterized protein</fullName>
    </submittedName>
</protein>
<feature type="transmembrane region" description="Helical" evidence="1">
    <location>
        <begin position="45"/>
        <end position="66"/>
    </location>
</feature>
<sequence>MDVNISSVEVFTHVRVIIGIVLGLSISRLLTGVCRIIQHPQRQNIYLIHLGWVLFTFLTVVHFWWYELYLNQTLVWRFEAYLFLIFFASLHFLACSLLFPDNMEGYSGFQHYFTSQRGWFFCILISVFLMDFVDTALKGMDHFLSLGLEYPLRNLFLVVVCSAAIYARQQKSQSVLLVLAIVCQMTFIMTQFGTI</sequence>
<name>A0A366DCH3_9HYPH</name>
<keyword evidence="1" id="KW-1133">Transmembrane helix</keyword>
<evidence type="ECO:0000313" key="3">
    <source>
        <dbReference type="Proteomes" id="UP000252893"/>
    </source>
</evidence>
<feature type="transmembrane region" description="Helical" evidence="1">
    <location>
        <begin position="12"/>
        <end position="33"/>
    </location>
</feature>
<evidence type="ECO:0000256" key="1">
    <source>
        <dbReference type="SAM" id="Phobius"/>
    </source>
</evidence>
<reference evidence="2 3" key="1">
    <citation type="submission" date="2018-06" db="EMBL/GenBank/DDBJ databases">
        <title>Genomic Encyclopedia of Type Strains, Phase IV (KMG-IV): sequencing the most valuable type-strain genomes for metagenomic binning, comparative biology and taxonomic classification.</title>
        <authorList>
            <person name="Goeker M."/>
        </authorList>
    </citation>
    <scope>NUCLEOTIDE SEQUENCE [LARGE SCALE GENOMIC DNA]</scope>
    <source>
        <strain evidence="2 3">DSM 25619</strain>
    </source>
</reference>
<dbReference type="AlphaFoldDB" id="A0A366DCH3"/>
<dbReference type="RefSeq" id="WP_113946508.1">
    <property type="nucleotide sequence ID" value="NZ_JBHEEG010000021.1"/>
</dbReference>
<dbReference type="EMBL" id="QNRH01000022">
    <property type="protein sequence ID" value="RBO87726.1"/>
    <property type="molecule type" value="Genomic_DNA"/>
</dbReference>
<gene>
    <name evidence="2" type="ORF">DFR47_1222</name>
</gene>
<keyword evidence="3" id="KW-1185">Reference proteome</keyword>
<feature type="transmembrane region" description="Helical" evidence="1">
    <location>
        <begin position="119"/>
        <end position="138"/>
    </location>
</feature>
<accession>A0A366DCH3</accession>
<proteinExistence type="predicted"/>
<keyword evidence="1" id="KW-0812">Transmembrane</keyword>
<dbReference type="Proteomes" id="UP000252893">
    <property type="component" value="Unassembled WGS sequence"/>
</dbReference>
<evidence type="ECO:0000313" key="2">
    <source>
        <dbReference type="EMBL" id="RBO87726.1"/>
    </source>
</evidence>
<comment type="caution">
    <text evidence="2">The sequence shown here is derived from an EMBL/GenBank/DDBJ whole genome shotgun (WGS) entry which is preliminary data.</text>
</comment>
<feature type="transmembrane region" description="Helical" evidence="1">
    <location>
        <begin position="78"/>
        <end position="99"/>
    </location>
</feature>
<dbReference type="OrthoDB" id="9803673at2"/>
<feature type="transmembrane region" description="Helical" evidence="1">
    <location>
        <begin position="150"/>
        <end position="167"/>
    </location>
</feature>